<proteinExistence type="predicted"/>
<dbReference type="EMBL" id="NKCI01000032">
    <property type="protein sequence ID" value="RSL64781.1"/>
    <property type="molecule type" value="Genomic_DNA"/>
</dbReference>
<dbReference type="AlphaFoldDB" id="A0A428QHQ5"/>
<evidence type="ECO:0000313" key="1">
    <source>
        <dbReference type="EMBL" id="RSL64781.1"/>
    </source>
</evidence>
<keyword evidence="2" id="KW-1185">Reference proteome</keyword>
<organism evidence="1 2">
    <name type="scientific">Fusarium duplospermum</name>
    <dbReference type="NCBI Taxonomy" id="1325734"/>
    <lineage>
        <taxon>Eukaryota</taxon>
        <taxon>Fungi</taxon>
        <taxon>Dikarya</taxon>
        <taxon>Ascomycota</taxon>
        <taxon>Pezizomycotina</taxon>
        <taxon>Sordariomycetes</taxon>
        <taxon>Hypocreomycetidae</taxon>
        <taxon>Hypocreales</taxon>
        <taxon>Nectriaceae</taxon>
        <taxon>Fusarium</taxon>
        <taxon>Fusarium solani species complex</taxon>
    </lineage>
</organism>
<name>A0A428QHQ5_9HYPO</name>
<accession>A0A428QHQ5</accession>
<dbReference type="OrthoDB" id="5593235at2759"/>
<sequence length="464" mass="53762">MATIPTLHSLSRKAHPTLERIKGDSLNGNAACEQSLRSIKQRLENLAKGRTRQLCHMVLILALWQRRTYQLVYGSSGSGIAETGPPPTDSVQTLPFFVLFTVPLEWQVTRPEPVSRQDVLVKPNVTVSGLVFYGRKSRVESMRCYIERNLVENGGWLDEVLWVVNTENVDDLFYLDEIIASNPLRHKLLIPEGHLGTYTYWKAWQHLERDKYYVKIDDDILWIEDGAIPKLVTHKIENPDTFVVSGNIINNPPLGFMHYRMGALHPYLPELQKPDHVTNASDFWKPSHHPFWNGPNDTVWHPMRPPPAHENVRWLRVEDEKMMWQTPAHQLTYDVWGDSYKSWAIASQMHYSLFENIEKDTLDLYKFEKPWTMHGDRIRINFMCVYANDILDNGVGHWPENRGDEDMIVLDLPNTLRRPVVILGTALASHFQYMDQPDLAKTDILSRYRSLAQDRACERLTSKT</sequence>
<evidence type="ECO:0000313" key="2">
    <source>
        <dbReference type="Proteomes" id="UP000288168"/>
    </source>
</evidence>
<reference evidence="1 2" key="1">
    <citation type="submission" date="2017-06" db="EMBL/GenBank/DDBJ databases">
        <title>Comparative genomic analysis of Ambrosia Fusariam Clade fungi.</title>
        <authorList>
            <person name="Stajich J.E."/>
            <person name="Carrillo J."/>
            <person name="Kijimoto T."/>
            <person name="Eskalen A."/>
            <person name="O'Donnell K."/>
            <person name="Kasson M."/>
        </authorList>
    </citation>
    <scope>NUCLEOTIDE SEQUENCE [LARGE SCALE GENOMIC DNA]</scope>
    <source>
        <strain evidence="1 2">NRRL62584</strain>
    </source>
</reference>
<protein>
    <submittedName>
        <fullName evidence="1">Uncharacterized protein</fullName>
    </submittedName>
</protein>
<dbReference type="Proteomes" id="UP000288168">
    <property type="component" value="Unassembled WGS sequence"/>
</dbReference>
<gene>
    <name evidence="1" type="ORF">CEP54_004601</name>
</gene>
<comment type="caution">
    <text evidence="1">The sequence shown here is derived from an EMBL/GenBank/DDBJ whole genome shotgun (WGS) entry which is preliminary data.</text>
</comment>